<dbReference type="EMBL" id="CAKXYY010000003">
    <property type="protein sequence ID" value="CAH2351486.1"/>
    <property type="molecule type" value="Genomic_DNA"/>
</dbReference>
<evidence type="ECO:0000313" key="2">
    <source>
        <dbReference type="EMBL" id="CAH2351486.1"/>
    </source>
</evidence>
<organism evidence="2 3">
    <name type="scientific">[Candida] railenensis</name>
    <dbReference type="NCBI Taxonomy" id="45579"/>
    <lineage>
        <taxon>Eukaryota</taxon>
        <taxon>Fungi</taxon>
        <taxon>Dikarya</taxon>
        <taxon>Ascomycota</taxon>
        <taxon>Saccharomycotina</taxon>
        <taxon>Pichiomycetes</taxon>
        <taxon>Debaryomycetaceae</taxon>
        <taxon>Kurtzmaniella</taxon>
    </lineage>
</organism>
<dbReference type="SUPFAM" id="SSF103107">
    <property type="entry name" value="Hypothetical protein c14orf129, hspc210"/>
    <property type="match status" value="1"/>
</dbReference>
<dbReference type="InterPro" id="IPR023231">
    <property type="entry name" value="GSKIP_dom_sf"/>
</dbReference>
<name>A0A9P0VXH7_9ASCO</name>
<sequence>MDWQTQIDELTTIYNEYSQFLTKCELLVGENALRPNNSTGNLYDRVIQKSERKNILRIVTSEERELDITVDLGGWTATGLKHYETFEALMMDISAGFRLKFGNALTDRLNDLLGM</sequence>
<dbReference type="AlphaFoldDB" id="A0A9P0VXH7"/>
<comment type="caution">
    <text evidence="2">The sequence shown here is derived from an EMBL/GenBank/DDBJ whole genome shotgun (WGS) entry which is preliminary data.</text>
</comment>
<gene>
    <name evidence="2" type="ORF">CLIB1423_03S07382</name>
</gene>
<feature type="domain" description="GSKIP" evidence="1">
    <location>
        <begin position="81"/>
        <end position="112"/>
    </location>
</feature>
<dbReference type="OrthoDB" id="5804279at2759"/>
<evidence type="ECO:0000259" key="1">
    <source>
        <dbReference type="Pfam" id="PF05303"/>
    </source>
</evidence>
<dbReference type="InterPro" id="IPR007967">
    <property type="entry name" value="GSKIP_dom"/>
</dbReference>
<evidence type="ECO:0000313" key="3">
    <source>
        <dbReference type="Proteomes" id="UP000837801"/>
    </source>
</evidence>
<proteinExistence type="predicted"/>
<dbReference type="Proteomes" id="UP000837801">
    <property type="component" value="Unassembled WGS sequence"/>
</dbReference>
<dbReference type="Pfam" id="PF05303">
    <property type="entry name" value="GSKIP_dom"/>
    <property type="match status" value="1"/>
</dbReference>
<protein>
    <recommendedName>
        <fullName evidence="1">GSKIP domain-containing protein</fullName>
    </recommendedName>
</protein>
<reference evidence="2" key="1">
    <citation type="submission" date="2022-03" db="EMBL/GenBank/DDBJ databases">
        <authorList>
            <person name="Legras J.-L."/>
            <person name="Devillers H."/>
            <person name="Grondin C."/>
        </authorList>
    </citation>
    <scope>NUCLEOTIDE SEQUENCE</scope>
    <source>
        <strain evidence="2">CLIB 1423</strain>
    </source>
</reference>
<dbReference type="Gene3D" id="3.30.2280.10">
    <property type="entry name" value="Hypothetical protein (hspc210)"/>
    <property type="match status" value="1"/>
</dbReference>
<keyword evidence="3" id="KW-1185">Reference proteome</keyword>
<accession>A0A9P0VXH7</accession>